<dbReference type="AlphaFoldDB" id="A0A841SV03"/>
<name>A0A841SV03_9BACL</name>
<proteinExistence type="predicted"/>
<protein>
    <submittedName>
        <fullName evidence="2">(2Fe-2S)-binding protein</fullName>
    </submittedName>
</protein>
<dbReference type="EMBL" id="JACJVQ010000005">
    <property type="protein sequence ID" value="MBB6633700.1"/>
    <property type="molecule type" value="Genomic_DNA"/>
</dbReference>
<dbReference type="GO" id="GO:0051537">
    <property type="term" value="F:2 iron, 2 sulfur cluster binding"/>
    <property type="evidence" value="ECO:0007669"/>
    <property type="project" value="InterPro"/>
</dbReference>
<keyword evidence="3" id="KW-1185">Reference proteome</keyword>
<dbReference type="RefSeq" id="WP_185118923.1">
    <property type="nucleotide sequence ID" value="NZ_JACJVQ010000005.1"/>
</dbReference>
<dbReference type="Proteomes" id="UP000535838">
    <property type="component" value="Unassembled WGS sequence"/>
</dbReference>
<evidence type="ECO:0000259" key="1">
    <source>
        <dbReference type="Pfam" id="PF11575"/>
    </source>
</evidence>
<feature type="domain" description="Ferric siderophore reductase C-terminal" evidence="1">
    <location>
        <begin position="231"/>
        <end position="249"/>
    </location>
</feature>
<evidence type="ECO:0000313" key="3">
    <source>
        <dbReference type="Proteomes" id="UP000535838"/>
    </source>
</evidence>
<reference evidence="2 3" key="1">
    <citation type="submission" date="2020-08" db="EMBL/GenBank/DDBJ databases">
        <title>Cohnella phylogeny.</title>
        <authorList>
            <person name="Dunlap C."/>
        </authorList>
    </citation>
    <scope>NUCLEOTIDE SEQUENCE [LARGE SCALE GENOMIC DNA]</scope>
    <source>
        <strain evidence="2 3">DSM 25241</strain>
    </source>
</reference>
<accession>A0A841SV03</accession>
<dbReference type="Pfam" id="PF11575">
    <property type="entry name" value="FhuF_C"/>
    <property type="match status" value="1"/>
</dbReference>
<evidence type="ECO:0000313" key="2">
    <source>
        <dbReference type="EMBL" id="MBB6633700.1"/>
    </source>
</evidence>
<sequence length="264" mass="29260">MDIDFFGLMENKLGVQVSAFPAREDAWYLPASKLLEPGVMGRLLDEFSPRIRSADRTTAATYFAGYFGGVALALQLALSLRDVVPDLSLGNLEAAILGDADKAYVRFRVVRWQEQGNDGTKARKDWCAEALSSFYRNEAMPLIASLSSSSGLHPRELWGQMPTRFRNAVVLLQEEMAGSENLLRLNSDYSVLREGLEPVRCFGLPRNPFQSAIRLVEPLKGTGKPAAIKAACCLYYKTDGGSFCYTCPRLKEEERAARRAGFAE</sequence>
<organism evidence="2 3">
    <name type="scientific">Cohnella thailandensis</name>
    <dbReference type="NCBI Taxonomy" id="557557"/>
    <lineage>
        <taxon>Bacteria</taxon>
        <taxon>Bacillati</taxon>
        <taxon>Bacillota</taxon>
        <taxon>Bacilli</taxon>
        <taxon>Bacillales</taxon>
        <taxon>Paenibacillaceae</taxon>
        <taxon>Cohnella</taxon>
    </lineage>
</organism>
<gene>
    <name evidence="2" type="ORF">H7B67_06230</name>
</gene>
<comment type="caution">
    <text evidence="2">The sequence shown here is derived from an EMBL/GenBank/DDBJ whole genome shotgun (WGS) entry which is preliminary data.</text>
</comment>
<dbReference type="InterPro" id="IPR024726">
    <property type="entry name" value="FhuF_C"/>
</dbReference>